<proteinExistence type="predicted"/>
<dbReference type="RefSeq" id="WP_090666682.1">
    <property type="nucleotide sequence ID" value="NZ_FMTT01000003.1"/>
</dbReference>
<keyword evidence="2" id="KW-1185">Reference proteome</keyword>
<dbReference type="Proteomes" id="UP000198601">
    <property type="component" value="Unassembled WGS sequence"/>
</dbReference>
<evidence type="ECO:0008006" key="3">
    <source>
        <dbReference type="Google" id="ProtNLM"/>
    </source>
</evidence>
<dbReference type="OrthoDB" id="2653551at2"/>
<protein>
    <recommendedName>
        <fullName evidence="3">WGR domain-containing protein</fullName>
    </recommendedName>
</protein>
<accession>A0A1G4PLH3</accession>
<organism evidence="1 2">
    <name type="scientific">Paenibacillus tianmuensis</name>
    <dbReference type="NCBI Taxonomy" id="624147"/>
    <lineage>
        <taxon>Bacteria</taxon>
        <taxon>Bacillati</taxon>
        <taxon>Bacillota</taxon>
        <taxon>Bacilli</taxon>
        <taxon>Bacillales</taxon>
        <taxon>Paenibacillaceae</taxon>
        <taxon>Paenibacillus</taxon>
    </lineage>
</organism>
<dbReference type="AlphaFoldDB" id="A0A1G4PLH3"/>
<reference evidence="2" key="1">
    <citation type="submission" date="2016-10" db="EMBL/GenBank/DDBJ databases">
        <authorList>
            <person name="Varghese N."/>
            <person name="Submissions S."/>
        </authorList>
    </citation>
    <scope>NUCLEOTIDE SEQUENCE [LARGE SCALE GENOMIC DNA]</scope>
    <source>
        <strain evidence="2">CGMCC 1.8946</strain>
    </source>
</reference>
<gene>
    <name evidence="1" type="ORF">SAMN04487970_100332</name>
</gene>
<dbReference type="EMBL" id="FMTT01000003">
    <property type="protein sequence ID" value="SCW32929.1"/>
    <property type="molecule type" value="Genomic_DNA"/>
</dbReference>
<name>A0A1G4PLH3_9BACL</name>
<evidence type="ECO:0000313" key="2">
    <source>
        <dbReference type="Proteomes" id="UP000198601"/>
    </source>
</evidence>
<evidence type="ECO:0000313" key="1">
    <source>
        <dbReference type="EMBL" id="SCW32929.1"/>
    </source>
</evidence>
<sequence length="74" mass="8489">MDQDQHSKEAELFLQPYYLLRIRSDSDGTSGEVWLRNNAGHGGAGTHLFNVPRQESAEELKRWAERALRAYEEG</sequence>
<dbReference type="STRING" id="624147.SAMN04487970_100332"/>